<evidence type="ECO:0000313" key="5">
    <source>
        <dbReference type="EMBL" id="KAG8454445.1"/>
    </source>
</evidence>
<sequence>MARWLKDYLNFKKSPPKPPKPDYTESEILRAYRAQKSLDFEDPYQDHNAGNEGSQDRILGLQVNIMSPRHRLIKVEPAQSGRIIQTQIETSPGSKCLESFDAKIEDYFGSTEPADTSYKEQYEPKSRQAGLHNIHQKDFDTELQLYDSPYQEQCQKTVEDCHQPPEDERPADEYDQPWEWKKDDINRAFAVQFDGTDWENSSFNKAERLVHPSSKTFRHLQQNSPSSCHEITVCTKQYGAATCEDNNIVEKHGTFRLPLHTQLWNHGTLTQHEAENCLQHCRPGSFLLRTEQESENFLSVIGNHNILHLKVKSTQDGSFMLEESGQSFPCIHELVQHYMKYPLILQDGKQLFLHCPAKISR</sequence>
<dbReference type="PROSITE" id="PS50001">
    <property type="entry name" value="SH2"/>
    <property type="match status" value="1"/>
</dbReference>
<dbReference type="InterPro" id="IPR051846">
    <property type="entry name" value="SH2_domain_adapters"/>
</dbReference>
<feature type="compositionally biased region" description="Basic and acidic residues" evidence="3">
    <location>
        <begin position="1"/>
        <end position="10"/>
    </location>
</feature>
<dbReference type="EMBL" id="JAACNH010000001">
    <property type="protein sequence ID" value="KAG8454445.1"/>
    <property type="molecule type" value="Genomic_DNA"/>
</dbReference>
<dbReference type="SMART" id="SM00252">
    <property type="entry name" value="SH2"/>
    <property type="match status" value="1"/>
</dbReference>
<proteinExistence type="predicted"/>
<dbReference type="InterPro" id="IPR000980">
    <property type="entry name" value="SH2"/>
</dbReference>
<evidence type="ECO:0000256" key="1">
    <source>
        <dbReference type="ARBA" id="ARBA00022999"/>
    </source>
</evidence>
<dbReference type="AlphaFoldDB" id="A0A8T2KAE7"/>
<protein>
    <recommendedName>
        <fullName evidence="4">SH2 domain-containing protein</fullName>
    </recommendedName>
</protein>
<dbReference type="PANTHER" id="PTHR15127:SF33">
    <property type="entry name" value="SH2 DOMAIN-CONTAINING ADAPTER PROTEIN D"/>
    <property type="match status" value="1"/>
</dbReference>
<evidence type="ECO:0000259" key="4">
    <source>
        <dbReference type="PROSITE" id="PS50001"/>
    </source>
</evidence>
<keyword evidence="1 2" id="KW-0727">SH2 domain</keyword>
<evidence type="ECO:0000256" key="3">
    <source>
        <dbReference type="SAM" id="MobiDB-lite"/>
    </source>
</evidence>
<name>A0A8T2KAE7_9PIPI</name>
<gene>
    <name evidence="5" type="ORF">GDO86_000897</name>
</gene>
<evidence type="ECO:0000313" key="6">
    <source>
        <dbReference type="Proteomes" id="UP000812440"/>
    </source>
</evidence>
<dbReference type="PRINTS" id="PR00401">
    <property type="entry name" value="SH2DOMAIN"/>
</dbReference>
<dbReference type="Pfam" id="PF00017">
    <property type="entry name" value="SH2"/>
    <property type="match status" value="1"/>
</dbReference>
<dbReference type="SUPFAM" id="SSF55550">
    <property type="entry name" value="SH2 domain"/>
    <property type="match status" value="1"/>
</dbReference>
<accession>A0A8T2KAE7</accession>
<reference evidence="5" key="1">
    <citation type="thesis" date="2020" institute="ProQuest LLC" country="789 East Eisenhower Parkway, Ann Arbor, MI, USA">
        <title>Comparative Genomics and Chromosome Evolution.</title>
        <authorList>
            <person name="Mudd A.B."/>
        </authorList>
    </citation>
    <scope>NUCLEOTIDE SEQUENCE</scope>
    <source>
        <strain evidence="5">Female2</strain>
        <tissue evidence="5">Blood</tissue>
    </source>
</reference>
<dbReference type="CDD" id="cd00173">
    <property type="entry name" value="SH2"/>
    <property type="match status" value="1"/>
</dbReference>
<dbReference type="PANTHER" id="PTHR15127">
    <property type="entry name" value="HEAVYWEIGHT, ISOFORM A"/>
    <property type="match status" value="1"/>
</dbReference>
<feature type="domain" description="SH2" evidence="4">
    <location>
        <begin position="264"/>
        <end position="357"/>
    </location>
</feature>
<evidence type="ECO:0000256" key="2">
    <source>
        <dbReference type="PROSITE-ProRule" id="PRU00191"/>
    </source>
</evidence>
<dbReference type="Proteomes" id="UP000812440">
    <property type="component" value="Chromosome 1"/>
</dbReference>
<dbReference type="InterPro" id="IPR036860">
    <property type="entry name" value="SH2_dom_sf"/>
</dbReference>
<feature type="region of interest" description="Disordered" evidence="3">
    <location>
        <begin position="1"/>
        <end position="24"/>
    </location>
</feature>
<keyword evidence="6" id="KW-1185">Reference proteome</keyword>
<organism evidence="5 6">
    <name type="scientific">Hymenochirus boettgeri</name>
    <name type="common">Congo dwarf clawed frog</name>
    <dbReference type="NCBI Taxonomy" id="247094"/>
    <lineage>
        <taxon>Eukaryota</taxon>
        <taxon>Metazoa</taxon>
        <taxon>Chordata</taxon>
        <taxon>Craniata</taxon>
        <taxon>Vertebrata</taxon>
        <taxon>Euteleostomi</taxon>
        <taxon>Amphibia</taxon>
        <taxon>Batrachia</taxon>
        <taxon>Anura</taxon>
        <taxon>Pipoidea</taxon>
        <taxon>Pipidae</taxon>
        <taxon>Pipinae</taxon>
        <taxon>Hymenochirus</taxon>
    </lineage>
</organism>
<dbReference type="Gene3D" id="3.30.505.10">
    <property type="entry name" value="SH2 domain"/>
    <property type="match status" value="1"/>
</dbReference>
<dbReference type="OrthoDB" id="5914531at2759"/>
<dbReference type="GO" id="GO:0001784">
    <property type="term" value="F:phosphotyrosine residue binding"/>
    <property type="evidence" value="ECO:0007669"/>
    <property type="project" value="TreeGrafter"/>
</dbReference>
<comment type="caution">
    <text evidence="5">The sequence shown here is derived from an EMBL/GenBank/DDBJ whole genome shotgun (WGS) entry which is preliminary data.</text>
</comment>